<dbReference type="Pfam" id="PF12661">
    <property type="entry name" value="hEGF"/>
    <property type="match status" value="2"/>
</dbReference>
<proteinExistence type="predicted"/>
<dbReference type="Pfam" id="PF23427">
    <property type="entry name" value="EGF_4"/>
    <property type="match status" value="1"/>
</dbReference>
<evidence type="ECO:0000256" key="5">
    <source>
        <dbReference type="ARBA" id="ARBA00023180"/>
    </source>
</evidence>
<evidence type="ECO:0000256" key="8">
    <source>
        <dbReference type="SAM" id="Phobius"/>
    </source>
</evidence>
<dbReference type="PROSITE" id="PS01186">
    <property type="entry name" value="EGF_2"/>
    <property type="match status" value="2"/>
</dbReference>
<dbReference type="InterPro" id="IPR000152">
    <property type="entry name" value="EGF-type_Asp/Asn_hydroxyl_site"/>
</dbReference>
<feature type="domain" description="EGF-like" evidence="10">
    <location>
        <begin position="1072"/>
        <end position="1109"/>
    </location>
</feature>
<evidence type="ECO:0000256" key="3">
    <source>
        <dbReference type="ARBA" id="ARBA00022737"/>
    </source>
</evidence>
<feature type="compositionally biased region" description="Basic and acidic residues" evidence="7">
    <location>
        <begin position="1447"/>
        <end position="1467"/>
    </location>
</feature>
<evidence type="ECO:0000313" key="11">
    <source>
        <dbReference type="EMBL" id="VDN07984.1"/>
    </source>
</evidence>
<feature type="domain" description="EGF-like" evidence="10">
    <location>
        <begin position="195"/>
        <end position="233"/>
    </location>
</feature>
<dbReference type="PANTHER" id="PTHR12916">
    <property type="entry name" value="CYTOCHROME C OXIDASE POLYPEPTIDE VIC-2"/>
    <property type="match status" value="1"/>
</dbReference>
<feature type="domain" description="EGF-like" evidence="10">
    <location>
        <begin position="1024"/>
        <end position="1063"/>
    </location>
</feature>
<dbReference type="InterPro" id="IPR049883">
    <property type="entry name" value="NOTCH1_EGF-like"/>
</dbReference>
<dbReference type="STRING" id="103827.A0A0N5DAV2"/>
<keyword evidence="8" id="KW-0812">Transmembrane</keyword>
<dbReference type="InterPro" id="IPR056590">
    <property type="entry name" value="Mua-3/Mup-4_EGF"/>
</dbReference>
<dbReference type="OMA" id="ITHICLI"/>
<dbReference type="SMART" id="SM00179">
    <property type="entry name" value="EGF_CA"/>
    <property type="match status" value="14"/>
</dbReference>
<dbReference type="CDD" id="cd00054">
    <property type="entry name" value="EGF_CA"/>
    <property type="match status" value="7"/>
</dbReference>
<keyword evidence="4 6" id="KW-1015">Disulfide bond</keyword>
<dbReference type="Pfam" id="PF07645">
    <property type="entry name" value="EGF_CA"/>
    <property type="match status" value="5"/>
</dbReference>
<feature type="disulfide bond" evidence="6">
    <location>
        <begin position="404"/>
        <end position="421"/>
    </location>
</feature>
<dbReference type="GO" id="GO:0007219">
    <property type="term" value="P:Notch signaling pathway"/>
    <property type="evidence" value="ECO:0007669"/>
    <property type="project" value="TreeGrafter"/>
</dbReference>
<reference evidence="13" key="1">
    <citation type="submission" date="2017-02" db="UniProtKB">
        <authorList>
            <consortium name="WormBaseParasite"/>
        </authorList>
    </citation>
    <scope>IDENTIFICATION</scope>
</reference>
<dbReference type="EMBL" id="UYYF01005047">
    <property type="protein sequence ID" value="VDN07984.1"/>
    <property type="molecule type" value="Genomic_DNA"/>
</dbReference>
<feature type="domain" description="EGF-like" evidence="10">
    <location>
        <begin position="392"/>
        <end position="433"/>
    </location>
</feature>
<feature type="domain" description="EGF-like" evidence="10">
    <location>
        <begin position="1168"/>
        <end position="1204"/>
    </location>
</feature>
<feature type="domain" description="SEA" evidence="9">
    <location>
        <begin position="693"/>
        <end position="813"/>
    </location>
</feature>
<dbReference type="InterPro" id="IPR013032">
    <property type="entry name" value="EGF-like_CS"/>
</dbReference>
<feature type="transmembrane region" description="Helical" evidence="8">
    <location>
        <begin position="1211"/>
        <end position="1234"/>
    </location>
</feature>
<comment type="caution">
    <text evidence="6">Lacks conserved residue(s) required for the propagation of feature annotation.</text>
</comment>
<feature type="domain" description="EGF-like" evidence="10">
    <location>
        <begin position="245"/>
        <end position="285"/>
    </location>
</feature>
<dbReference type="PROSITE" id="PS50024">
    <property type="entry name" value="SEA"/>
    <property type="match status" value="2"/>
</dbReference>
<dbReference type="Pfam" id="PF25478">
    <property type="entry name" value="EGF_Mua-3"/>
    <property type="match status" value="1"/>
</dbReference>
<dbReference type="FunFam" id="2.10.25.10:FF:000291">
    <property type="entry name" value="Transmembrane matrix receptor MUP-4"/>
    <property type="match status" value="1"/>
</dbReference>
<feature type="region of interest" description="Disordered" evidence="7">
    <location>
        <begin position="1441"/>
        <end position="1467"/>
    </location>
</feature>
<evidence type="ECO:0000256" key="6">
    <source>
        <dbReference type="PROSITE-ProRule" id="PRU00076"/>
    </source>
</evidence>
<sequence length="1467" mass="163321">MLLLVSCEEANHEGCDRSLNQICALKSGKLCCICPEQFEQHPITHVCGGDLCNPQIVSSCPSPEICQLTPHGNYRCTCPSNFERNIKSGLCVSKYSSSPSMPSTIPSVDACTDSKQCQQNEYCAMSYLGKRICQCLPGYKVDSSGRCQSIETCEPYLSNSCDERRREECLPDGHGHFTCQCAANYHRHPITHICLIDECATGKHDCDEHAKCVDTDDGYICTCLEGYIDESPNQSKKPGRICRQQIDECAKGIHNCSANAICIDLPNGFLCRCKENYIDFSPNPQYFGGTICKPFVDECADKSLNTCSENAVCIDTKESYKCQCKQGFIDHDELRNPGRICEKANRLCSTGQNDCDKNAKCIEKGTNEYICVCDPGFIDKSPEPAKSGRICVEYICNDPRKHDCHQAATCTEVAGSERYTCSCRNGYIDMNPSKPGRDCKELVNECLDQSLNDCDQISTCHDLTHGYTCTCPSNSKDISPDPQSKPGRICSISVNECSNPNLHNCSRFADCIDQEDGYICRCKPGYHDNNPYKPGTDCTFILNECESQTLNNCDRNAKCIDTNNGFRCECIAPYIDKNPSQPGTICRYNECENPATNDCDENAICIDTDDGYSCQCKPGFYDGDKDSVKAGRICIALRTQQPHHAETTPVPPNLRPCGTNYCNKDLGEVCIGGETCGCRPEQARSSSTEKCINAIRVPIEIRIVKEDENRLLYSSEYSKPESQRYVEIVDKFVKDIGTTIKKTSVGPQYIITDVNYITNPKVKNSTWDNGLLINATADFTSSVDQCQFWQEFLDKLKSDNYRLGNGKLLTASDLDLLNPCRKEEHRGFACGKMFCQETLGEICIAGRLCGCPFGEKRTGQGEKCRAVESWSLPLWVVREGNKEINYDQNLANPHDEHYKKLVSGFEKGIAESYANTPLRNAFVNAEVNDIMRPSDFMKGWDKGILYNFTANFVRGTVASPVKVGKSKQFINSMQANPFDSCFRSDCHPDAICTPTSSGYECKCRDTHRDLNPSNPGRNCLNVTGVNECERNEWNECDEHARCIDEHYLYRCECVKPYIDAAPPDKLPGSVCRLDYCSDTHFCSANTTCVSQEEGATCVCKPGYTAVSTDENIQSKIKCLLPEDVDECALGLHNCSAVAICTDLPNGYECRCPEGYVDGNPKLPGRICAAQLCGLCNDHGDCLYNQSTQNVTCVCHDGYTGEFCEIPPSKTLLILFLILAALLLLLSLCCCMYFCSKLRCFRRRSPETSIGSGQEILGSDYYSIPRAKLKRRDIDEMTPGSGHGDAGQLQRYLDEGRSISGDSTGSSSVEFERRVITDITTHEIKTTTYHDPVTGKAIYEVTATSSSNVDGGDAQYIQTPIQIEDEQHAGEESYARSDSAMEHLYSRSRTVLPAIEASEQSITRDGVENYSENEAYRQEEDIGDATFDRSTKLSTRRDFLPAEYGRGGTERRRNEFTTTTRSRETNYY</sequence>
<dbReference type="PROSITE" id="PS00010">
    <property type="entry name" value="ASX_HYDROXYL"/>
    <property type="match status" value="9"/>
</dbReference>
<dbReference type="InterPro" id="IPR009030">
    <property type="entry name" value="Growth_fac_rcpt_cys_sf"/>
</dbReference>
<feature type="domain" description="EGF-like" evidence="10">
    <location>
        <begin position="295"/>
        <end position="342"/>
    </location>
</feature>
<dbReference type="SMART" id="SM00181">
    <property type="entry name" value="EGF"/>
    <property type="match status" value="17"/>
</dbReference>
<dbReference type="Pfam" id="PF25314">
    <property type="entry name" value="TNFR_nem"/>
    <property type="match status" value="2"/>
</dbReference>
<dbReference type="SMART" id="SM00200">
    <property type="entry name" value="SEA"/>
    <property type="match status" value="2"/>
</dbReference>
<dbReference type="InterPro" id="IPR018097">
    <property type="entry name" value="EGF_Ca-bd_CS"/>
</dbReference>
<keyword evidence="8" id="KW-1133">Transmembrane helix</keyword>
<accession>A0A0N5DAV2</accession>
<dbReference type="SUPFAM" id="SSF57196">
    <property type="entry name" value="EGF/Laminin"/>
    <property type="match status" value="5"/>
</dbReference>
<keyword evidence="5" id="KW-0325">Glycoprotein</keyword>
<evidence type="ECO:0000256" key="7">
    <source>
        <dbReference type="SAM" id="MobiDB-lite"/>
    </source>
</evidence>
<dbReference type="PANTHER" id="PTHR12916:SF4">
    <property type="entry name" value="UNINFLATABLE, ISOFORM C"/>
    <property type="match status" value="1"/>
</dbReference>
<dbReference type="Pfam" id="PF00008">
    <property type="entry name" value="EGF"/>
    <property type="match status" value="1"/>
</dbReference>
<feature type="domain" description="EGF-like" evidence="10">
    <location>
        <begin position="541"/>
        <end position="580"/>
    </location>
</feature>
<evidence type="ECO:0000259" key="10">
    <source>
        <dbReference type="PROSITE" id="PS50026"/>
    </source>
</evidence>
<evidence type="ECO:0000256" key="2">
    <source>
        <dbReference type="ARBA" id="ARBA00022729"/>
    </source>
</evidence>
<evidence type="ECO:0000256" key="4">
    <source>
        <dbReference type="ARBA" id="ARBA00023157"/>
    </source>
</evidence>
<gene>
    <name evidence="11" type="ORF">TCLT_LOCUS10300</name>
</gene>
<keyword evidence="1 6" id="KW-0245">EGF-like domain</keyword>
<dbReference type="PROSITE" id="PS01187">
    <property type="entry name" value="EGF_CA"/>
    <property type="match status" value="2"/>
</dbReference>
<protein>
    <submittedName>
        <fullName evidence="13">EGF-like domain-containing protein</fullName>
    </submittedName>
</protein>
<dbReference type="WBParaSite" id="TCLT_0001031101-mRNA-1">
    <property type="protein sequence ID" value="TCLT_0001031101-mRNA-1"/>
    <property type="gene ID" value="TCLT_0001031101"/>
</dbReference>
<keyword evidence="2" id="KW-0732">Signal</keyword>
<dbReference type="Proteomes" id="UP000276776">
    <property type="component" value="Unassembled WGS sequence"/>
</dbReference>
<dbReference type="PROSITE" id="PS00022">
    <property type="entry name" value="EGF_1"/>
    <property type="match status" value="1"/>
</dbReference>
<keyword evidence="3" id="KW-0677">Repeat</keyword>
<evidence type="ECO:0000256" key="1">
    <source>
        <dbReference type="ARBA" id="ARBA00022536"/>
    </source>
</evidence>
<organism evidence="13">
    <name type="scientific">Thelazia callipaeda</name>
    <name type="common">Oriental eyeworm</name>
    <name type="synonym">Parasitic nematode</name>
    <dbReference type="NCBI Taxonomy" id="103827"/>
    <lineage>
        <taxon>Eukaryota</taxon>
        <taxon>Metazoa</taxon>
        <taxon>Ecdysozoa</taxon>
        <taxon>Nematoda</taxon>
        <taxon>Chromadorea</taxon>
        <taxon>Rhabditida</taxon>
        <taxon>Spirurina</taxon>
        <taxon>Spiruromorpha</taxon>
        <taxon>Thelazioidea</taxon>
        <taxon>Thelaziidae</taxon>
        <taxon>Thelazia</taxon>
    </lineage>
</organism>
<feature type="domain" description="EGF-like" evidence="10">
    <location>
        <begin position="587"/>
        <end position="626"/>
    </location>
</feature>
<feature type="disulfide bond" evidence="6">
    <location>
        <begin position="1194"/>
        <end position="1203"/>
    </location>
</feature>
<dbReference type="InterPro" id="IPR001881">
    <property type="entry name" value="EGF-like_Ca-bd_dom"/>
</dbReference>
<feature type="domain" description="EGF-like" evidence="10">
    <location>
        <begin position="493"/>
        <end position="532"/>
    </location>
</feature>
<dbReference type="SUPFAM" id="SSF57184">
    <property type="entry name" value="Growth factor receptor domain"/>
    <property type="match status" value="1"/>
</dbReference>
<dbReference type="Gene3D" id="2.10.25.10">
    <property type="entry name" value="Laminin"/>
    <property type="match status" value="13"/>
</dbReference>
<feature type="domain" description="SEA" evidence="9">
    <location>
        <begin position="866"/>
        <end position="997"/>
    </location>
</feature>
<feature type="domain" description="EGF-like" evidence="10">
    <location>
        <begin position="1123"/>
        <end position="1161"/>
    </location>
</feature>
<dbReference type="FunFam" id="2.10.25.10:FF:000038">
    <property type="entry name" value="Fibrillin 2"/>
    <property type="match status" value="1"/>
</dbReference>
<keyword evidence="12" id="KW-1185">Reference proteome</keyword>
<keyword evidence="8" id="KW-0472">Membrane</keyword>
<dbReference type="InterPro" id="IPR057353">
    <property type="entry name" value="TNFR_nem"/>
</dbReference>
<dbReference type="GO" id="GO:0005509">
    <property type="term" value="F:calcium ion binding"/>
    <property type="evidence" value="ECO:0007669"/>
    <property type="project" value="InterPro"/>
</dbReference>
<name>A0A0N5DAV2_THECL</name>
<dbReference type="GO" id="GO:0005112">
    <property type="term" value="F:Notch binding"/>
    <property type="evidence" value="ECO:0007669"/>
    <property type="project" value="TreeGrafter"/>
</dbReference>
<evidence type="ECO:0000313" key="12">
    <source>
        <dbReference type="Proteomes" id="UP000276776"/>
    </source>
</evidence>
<dbReference type="InterPro" id="IPR000742">
    <property type="entry name" value="EGF"/>
</dbReference>
<dbReference type="PROSITE" id="PS50026">
    <property type="entry name" value="EGF_3"/>
    <property type="match status" value="13"/>
</dbReference>
<reference evidence="11 12" key="2">
    <citation type="submission" date="2018-11" db="EMBL/GenBank/DDBJ databases">
        <authorList>
            <consortium name="Pathogen Informatics"/>
        </authorList>
    </citation>
    <scope>NUCLEOTIDE SEQUENCE [LARGE SCALE GENOMIC DNA]</scope>
</reference>
<feature type="domain" description="EGF-like" evidence="10">
    <location>
        <begin position="344"/>
        <end position="383"/>
    </location>
</feature>
<feature type="domain" description="EGF-like" evidence="10">
    <location>
        <begin position="977"/>
        <end position="1013"/>
    </location>
</feature>
<dbReference type="InterPro" id="IPR000082">
    <property type="entry name" value="SEA_dom"/>
</dbReference>
<dbReference type="OrthoDB" id="4405280at2759"/>
<feature type="disulfide bond" evidence="6">
    <location>
        <begin position="1175"/>
        <end position="1192"/>
    </location>
</feature>
<evidence type="ECO:0000313" key="13">
    <source>
        <dbReference type="WBParaSite" id="TCLT_0001031101-mRNA-1"/>
    </source>
</evidence>
<evidence type="ECO:0000259" key="9">
    <source>
        <dbReference type="PROSITE" id="PS50024"/>
    </source>
</evidence>